<dbReference type="GO" id="GO:0003847">
    <property type="term" value="F:1-alkyl-2-acetylglycerophosphocholine esterase activity"/>
    <property type="evidence" value="ECO:0007669"/>
    <property type="project" value="UniProtKB-EC"/>
</dbReference>
<evidence type="ECO:0000256" key="3">
    <source>
        <dbReference type="ARBA" id="ARBA00022963"/>
    </source>
</evidence>
<dbReference type="SUPFAM" id="SSF53474">
    <property type="entry name" value="alpha/beta-Hydrolases"/>
    <property type="match status" value="1"/>
</dbReference>
<feature type="signal peptide" evidence="5">
    <location>
        <begin position="1"/>
        <end position="23"/>
    </location>
</feature>
<organism evidence="6 7">
    <name type="scientific">Cucurbitaria berberidis CBS 394.84</name>
    <dbReference type="NCBI Taxonomy" id="1168544"/>
    <lineage>
        <taxon>Eukaryota</taxon>
        <taxon>Fungi</taxon>
        <taxon>Dikarya</taxon>
        <taxon>Ascomycota</taxon>
        <taxon>Pezizomycotina</taxon>
        <taxon>Dothideomycetes</taxon>
        <taxon>Pleosporomycetidae</taxon>
        <taxon>Pleosporales</taxon>
        <taxon>Pleosporineae</taxon>
        <taxon>Cucurbitariaceae</taxon>
        <taxon>Cucurbitaria</taxon>
    </lineage>
</organism>
<reference evidence="6" key="1">
    <citation type="submission" date="2020-01" db="EMBL/GenBank/DDBJ databases">
        <authorList>
            <consortium name="DOE Joint Genome Institute"/>
            <person name="Haridas S."/>
            <person name="Albert R."/>
            <person name="Binder M."/>
            <person name="Bloem J."/>
            <person name="Labutti K."/>
            <person name="Salamov A."/>
            <person name="Andreopoulos B."/>
            <person name="Baker S.E."/>
            <person name="Barry K."/>
            <person name="Bills G."/>
            <person name="Bluhm B.H."/>
            <person name="Cannon C."/>
            <person name="Castanera R."/>
            <person name="Culley D.E."/>
            <person name="Daum C."/>
            <person name="Ezra D."/>
            <person name="Gonzalez J.B."/>
            <person name="Henrissat B."/>
            <person name="Kuo A."/>
            <person name="Liang C."/>
            <person name="Lipzen A."/>
            <person name="Lutzoni F."/>
            <person name="Magnuson J."/>
            <person name="Mondo S."/>
            <person name="Nolan M."/>
            <person name="Ohm R."/>
            <person name="Pangilinan J."/>
            <person name="Park H.-J."/>
            <person name="Ramirez L."/>
            <person name="Alfaro M."/>
            <person name="Sun H."/>
            <person name="Tritt A."/>
            <person name="Yoshinaga Y."/>
            <person name="Zwiers L.-H."/>
            <person name="Turgeon B.G."/>
            <person name="Goodwin S.B."/>
            <person name="Spatafora J.W."/>
            <person name="Crous P.W."/>
            <person name="Grigoriev I.V."/>
        </authorList>
    </citation>
    <scope>NUCLEOTIDE SEQUENCE</scope>
    <source>
        <strain evidence="6">CBS 394.84</strain>
    </source>
</reference>
<dbReference type="AlphaFoldDB" id="A0A9P4GBR2"/>
<dbReference type="RefSeq" id="XP_040785065.1">
    <property type="nucleotide sequence ID" value="XM_040935729.1"/>
</dbReference>
<accession>A0A9P4GBR2</accession>
<keyword evidence="7" id="KW-1185">Reference proteome</keyword>
<dbReference type="InterPro" id="IPR029058">
    <property type="entry name" value="AB_hydrolase_fold"/>
</dbReference>
<dbReference type="EMBL" id="ML976618">
    <property type="protein sequence ID" value="KAF1842502.1"/>
    <property type="molecule type" value="Genomic_DNA"/>
</dbReference>
<evidence type="ECO:0000313" key="7">
    <source>
        <dbReference type="Proteomes" id="UP000800039"/>
    </source>
</evidence>
<keyword evidence="3" id="KW-0442">Lipid degradation</keyword>
<dbReference type="GeneID" id="63852980"/>
<feature type="chain" id="PRO_5040467964" description="1-alkyl-2-acetylglycerophosphocholine esterase" evidence="5">
    <location>
        <begin position="24"/>
        <end position="378"/>
    </location>
</feature>
<dbReference type="EC" id="3.1.1.47" evidence="1"/>
<dbReference type="Gene3D" id="3.40.50.1820">
    <property type="entry name" value="alpha/beta hydrolase"/>
    <property type="match status" value="1"/>
</dbReference>
<keyword evidence="2" id="KW-0378">Hydrolase</keyword>
<gene>
    <name evidence="6" type="ORF">K460DRAFT_389139</name>
</gene>
<evidence type="ECO:0000256" key="1">
    <source>
        <dbReference type="ARBA" id="ARBA00013201"/>
    </source>
</evidence>
<comment type="caution">
    <text evidence="6">The sequence shown here is derived from an EMBL/GenBank/DDBJ whole genome shotgun (WGS) entry which is preliminary data.</text>
</comment>
<dbReference type="GO" id="GO:0016042">
    <property type="term" value="P:lipid catabolic process"/>
    <property type="evidence" value="ECO:0007669"/>
    <property type="project" value="UniProtKB-KW"/>
</dbReference>
<dbReference type="OrthoDB" id="2363873at2759"/>
<dbReference type="Proteomes" id="UP000800039">
    <property type="component" value="Unassembled WGS sequence"/>
</dbReference>
<proteinExistence type="predicted"/>
<protein>
    <recommendedName>
        <fullName evidence="1">1-alkyl-2-acetylglycerophosphocholine esterase</fullName>
        <ecNumber evidence="1">3.1.1.47</ecNumber>
    </recommendedName>
</protein>
<dbReference type="Pfam" id="PF03403">
    <property type="entry name" value="PAF-AH_p_II"/>
    <property type="match status" value="2"/>
</dbReference>
<sequence>MAPFLPLWVAALQVLTLSSTVSATRLPIVGPVHFDVITTSVPLTDANRLDPFAKDGRSRSIMASGYYPVSACRRKHQEPYMPTKLASLQDKKFGAYGLPNGTFGSLTLETCDKIAKSNSCFSKPLPLVLFSGALGTSRLLYNSMLQSVAAAGYLVISVDHPYDADFVEFPDGTVITGVDISDEELESALTTRVEDIAFLYQQLGGNSSLTDHFFPGYPHRHRFAHTAIVGHSFGGAAAAAAMLQIPSLRGGMNLDGTMFGPVITAGLDRPFVLLGHDNKTQETDPSWKATWPRLTGWKKEYEVRGSEHYGFSDLPLITSVLGFQKQLPNQVLGSVEGRRMMKLTVTYVTAFLDFLFKSGSETKLEHASKDFPEVVQVA</sequence>
<evidence type="ECO:0000256" key="5">
    <source>
        <dbReference type="SAM" id="SignalP"/>
    </source>
</evidence>
<name>A0A9P4GBR2_9PLEO</name>
<evidence type="ECO:0000313" key="6">
    <source>
        <dbReference type="EMBL" id="KAF1842502.1"/>
    </source>
</evidence>
<keyword evidence="5" id="KW-0732">Signal</keyword>
<evidence type="ECO:0000256" key="4">
    <source>
        <dbReference type="ARBA" id="ARBA00023098"/>
    </source>
</evidence>
<keyword evidence="4" id="KW-0443">Lipid metabolism</keyword>
<dbReference type="PANTHER" id="PTHR10272:SF14">
    <property type="entry name" value="PAF ACETYLHYDROLASE FAMILY PROTEIN"/>
    <property type="match status" value="1"/>
</dbReference>
<evidence type="ECO:0000256" key="2">
    <source>
        <dbReference type="ARBA" id="ARBA00022801"/>
    </source>
</evidence>
<dbReference type="PANTHER" id="PTHR10272">
    <property type="entry name" value="PLATELET-ACTIVATING FACTOR ACETYLHYDROLASE"/>
    <property type="match status" value="1"/>
</dbReference>